<organism evidence="3 4">
    <name type="scientific">Furfurilactobacillus siliginis</name>
    <dbReference type="NCBI Taxonomy" id="348151"/>
    <lineage>
        <taxon>Bacteria</taxon>
        <taxon>Bacillati</taxon>
        <taxon>Bacillota</taxon>
        <taxon>Bacilli</taxon>
        <taxon>Lactobacillales</taxon>
        <taxon>Lactobacillaceae</taxon>
        <taxon>Furfurilactobacillus</taxon>
    </lineage>
</organism>
<gene>
    <name evidence="3" type="ORF">IV55_GL000140</name>
    <name evidence="2" type="ORF">LSI01_14440</name>
</gene>
<dbReference type="STRING" id="348151.IV55_GL000140"/>
<evidence type="ECO:0000313" key="5">
    <source>
        <dbReference type="Proteomes" id="UP000321429"/>
    </source>
</evidence>
<proteinExistence type="predicted"/>
<dbReference type="RefSeq" id="WP_225425858.1">
    <property type="nucleotide sequence ID" value="NZ_BJUD01000033.1"/>
</dbReference>
<dbReference type="EMBL" id="JQCB01000001">
    <property type="protein sequence ID" value="KRN97216.1"/>
    <property type="molecule type" value="Genomic_DNA"/>
</dbReference>
<keyword evidence="2" id="KW-0378">Hydrolase</keyword>
<dbReference type="InterPro" id="IPR010315">
    <property type="entry name" value="DUF915_hydro-like"/>
</dbReference>
<keyword evidence="1" id="KW-0732">Signal</keyword>
<dbReference type="GO" id="GO:0016787">
    <property type="term" value="F:hydrolase activity"/>
    <property type="evidence" value="ECO:0007669"/>
    <property type="project" value="UniProtKB-KW"/>
</dbReference>
<dbReference type="PATRIC" id="fig|348151.3.peg.144"/>
<feature type="chain" id="PRO_5044546213" evidence="1">
    <location>
        <begin position="27"/>
        <end position="284"/>
    </location>
</feature>
<evidence type="ECO:0000313" key="4">
    <source>
        <dbReference type="Proteomes" id="UP000051139"/>
    </source>
</evidence>
<reference evidence="2 5" key="2">
    <citation type="submission" date="2019-07" db="EMBL/GenBank/DDBJ databases">
        <title>Whole genome shotgun sequence of Lactobacillus siliginis NBRC 101315.</title>
        <authorList>
            <person name="Hosoyama A."/>
            <person name="Uohara A."/>
            <person name="Ohji S."/>
            <person name="Ichikawa N."/>
        </authorList>
    </citation>
    <scope>NUCLEOTIDE SEQUENCE [LARGE SCALE GENOMIC DNA]</scope>
    <source>
        <strain evidence="2 5">NBRC 101315</strain>
    </source>
</reference>
<dbReference type="InterPro" id="IPR029058">
    <property type="entry name" value="AB_hydrolase_fold"/>
</dbReference>
<evidence type="ECO:0000256" key="1">
    <source>
        <dbReference type="SAM" id="SignalP"/>
    </source>
</evidence>
<comment type="caution">
    <text evidence="3">The sequence shown here is derived from an EMBL/GenBank/DDBJ whole genome shotgun (WGS) entry which is preliminary data.</text>
</comment>
<evidence type="ECO:0000313" key="3">
    <source>
        <dbReference type="EMBL" id="KRN97216.1"/>
    </source>
</evidence>
<dbReference type="SUPFAM" id="SSF53474">
    <property type="entry name" value="alpha/beta-Hydrolases"/>
    <property type="match status" value="1"/>
</dbReference>
<protein>
    <submittedName>
        <fullName evidence="2">Alpha/beta hydrolase</fullName>
    </submittedName>
</protein>
<dbReference type="Pfam" id="PF06028">
    <property type="entry name" value="DUF915"/>
    <property type="match status" value="1"/>
</dbReference>
<name>A0A0R2L741_9LACO</name>
<dbReference type="AlphaFoldDB" id="A0A0R2L741"/>
<feature type="signal peptide" evidence="1">
    <location>
        <begin position="1"/>
        <end position="26"/>
    </location>
</feature>
<reference evidence="3 4" key="1">
    <citation type="journal article" date="2015" name="Genome Announc.">
        <title>Expanding the biotechnology potential of lactobacilli through comparative genomics of 213 strains and associated genera.</title>
        <authorList>
            <person name="Sun Z."/>
            <person name="Harris H.M."/>
            <person name="McCann A."/>
            <person name="Guo C."/>
            <person name="Argimon S."/>
            <person name="Zhang W."/>
            <person name="Yang X."/>
            <person name="Jeffery I.B."/>
            <person name="Cooney J.C."/>
            <person name="Kagawa T.F."/>
            <person name="Liu W."/>
            <person name="Song Y."/>
            <person name="Salvetti E."/>
            <person name="Wrobel A."/>
            <person name="Rasinkangas P."/>
            <person name="Parkhill J."/>
            <person name="Rea M.C."/>
            <person name="O'Sullivan O."/>
            <person name="Ritari J."/>
            <person name="Douillard F.P."/>
            <person name="Paul Ross R."/>
            <person name="Yang R."/>
            <person name="Briner A.E."/>
            <person name="Felis G.E."/>
            <person name="de Vos W.M."/>
            <person name="Barrangou R."/>
            <person name="Klaenhammer T.R."/>
            <person name="Caufield P.W."/>
            <person name="Cui Y."/>
            <person name="Zhang H."/>
            <person name="O'Toole P.W."/>
        </authorList>
    </citation>
    <scope>NUCLEOTIDE SEQUENCE [LARGE SCALE GENOMIC DNA]</scope>
    <source>
        <strain evidence="3 4">DSM 22696</strain>
    </source>
</reference>
<dbReference type="EMBL" id="BJUD01000033">
    <property type="protein sequence ID" value="GEK29133.1"/>
    <property type="molecule type" value="Genomic_DNA"/>
</dbReference>
<dbReference type="Gene3D" id="3.40.50.1820">
    <property type="entry name" value="alpha/beta hydrolase"/>
    <property type="match status" value="1"/>
</dbReference>
<accession>A0A0R2L741</accession>
<keyword evidence="4" id="KW-1185">Reference proteome</keyword>
<evidence type="ECO:0000313" key="2">
    <source>
        <dbReference type="EMBL" id="GEK29133.1"/>
    </source>
</evidence>
<dbReference type="Proteomes" id="UP000051139">
    <property type="component" value="Unassembled WGS sequence"/>
</dbReference>
<sequence>MRKSMWVSLLAVLLVLSGLLSYHAFATTRSTKKYHYSDIPTLYLHGYGGGRSSADNMIAAAEKSGAAKKVLTATVSKSGKVKLTGHWQTGKVNPLVQVLFENNRNPNFTEDGQWLKNVVVALQQRYHIKQFNVVAHSMGNMALMHYILDNGQNDQLPKLQKQVDLAGHFAGIIGMDDKPNQNHLLANGRPAIINKSYQDLLDKRDQYPNQQISVMNIYGNLEDGTNSDERVSNVSSRSLKYLLGDRPKHYEEHMIKGPDGQHSKLHNNAQVDKLVINFLWGNQH</sequence>
<dbReference type="Proteomes" id="UP000321429">
    <property type="component" value="Unassembled WGS sequence"/>
</dbReference>